<dbReference type="PATRIC" id="fig|1267766.3.peg.2888"/>
<gene>
    <name evidence="2" type="ORF">WYH_02852</name>
</gene>
<keyword evidence="3" id="KW-1185">Reference proteome</keyword>
<sequence>MRCNPGVAYTVDFGPGENATDVSARAMAGPTGSAEVPYQLYSDAARSVVLTQVSDTGNGAFQSIPIYGRVPAISPAPTPGSYRDVVTVTVTF</sequence>
<accession>A0A0F7KW05</accession>
<dbReference type="PANTHER" id="PTHR37089">
    <property type="entry name" value="PROTEIN U-RELATED"/>
    <property type="match status" value="1"/>
</dbReference>
<dbReference type="InterPro" id="IPR053167">
    <property type="entry name" value="Spore_coat_component"/>
</dbReference>
<dbReference type="Proteomes" id="UP000034392">
    <property type="component" value="Chromosome"/>
</dbReference>
<dbReference type="EMBL" id="CP011452">
    <property type="protein sequence ID" value="AKH43879.1"/>
    <property type="molecule type" value="Genomic_DNA"/>
</dbReference>
<dbReference type="AlphaFoldDB" id="A0A0F7KW05"/>
<name>A0A0F7KW05_9SPHN</name>
<reference evidence="2" key="1">
    <citation type="submission" date="2015-05" db="EMBL/GenBank/DDBJ databases">
        <title>The complete genome of Altererythrobacter atlanticus strain 26DY36.</title>
        <authorList>
            <person name="Wu Y.-H."/>
            <person name="Cheng H."/>
            <person name="Wu X.-W."/>
        </authorList>
    </citation>
    <scope>NUCLEOTIDE SEQUENCE [LARGE SCALE GENOMIC DNA]</scope>
    <source>
        <strain evidence="2">26DY36</strain>
    </source>
</reference>
<dbReference type="KEGG" id="aay:WYH_02852"/>
<evidence type="ECO:0000259" key="1">
    <source>
        <dbReference type="Pfam" id="PF05229"/>
    </source>
</evidence>
<protein>
    <submittedName>
        <fullName evidence="2">Spore Coat Protein U domain protein</fullName>
    </submittedName>
</protein>
<evidence type="ECO:0000313" key="2">
    <source>
        <dbReference type="EMBL" id="AKH43879.1"/>
    </source>
</evidence>
<organism evidence="2 3">
    <name type="scientific">Croceibacterium atlanticum</name>
    <dbReference type="NCBI Taxonomy" id="1267766"/>
    <lineage>
        <taxon>Bacteria</taxon>
        <taxon>Pseudomonadati</taxon>
        <taxon>Pseudomonadota</taxon>
        <taxon>Alphaproteobacteria</taxon>
        <taxon>Sphingomonadales</taxon>
        <taxon>Erythrobacteraceae</taxon>
        <taxon>Croceibacterium</taxon>
    </lineage>
</organism>
<dbReference type="SMART" id="SM00972">
    <property type="entry name" value="SCPU"/>
    <property type="match status" value="1"/>
</dbReference>
<dbReference type="STRING" id="1267766.WYH_02852"/>
<evidence type="ECO:0000313" key="3">
    <source>
        <dbReference type="Proteomes" id="UP000034392"/>
    </source>
</evidence>
<dbReference type="InterPro" id="IPR007893">
    <property type="entry name" value="Spore_coat_U/FanG"/>
</dbReference>
<feature type="domain" description="Spore coat protein U/FanG" evidence="1">
    <location>
        <begin position="2"/>
        <end position="89"/>
    </location>
</feature>
<proteinExistence type="predicted"/>
<dbReference type="Pfam" id="PF05229">
    <property type="entry name" value="SCPU"/>
    <property type="match status" value="1"/>
</dbReference>